<evidence type="ECO:0000256" key="2">
    <source>
        <dbReference type="ARBA" id="ARBA00022475"/>
    </source>
</evidence>
<dbReference type="Proteomes" id="UP001596501">
    <property type="component" value="Unassembled WGS sequence"/>
</dbReference>
<feature type="transmembrane region" description="Helical" evidence="6">
    <location>
        <begin position="208"/>
        <end position="226"/>
    </location>
</feature>
<protein>
    <submittedName>
        <fullName evidence="7">Branched-chain amino acid ABC transporter permease</fullName>
    </submittedName>
</protein>
<proteinExistence type="predicted"/>
<evidence type="ECO:0000313" key="7">
    <source>
        <dbReference type="EMBL" id="MFC7411339.1"/>
    </source>
</evidence>
<evidence type="ECO:0000256" key="5">
    <source>
        <dbReference type="ARBA" id="ARBA00023136"/>
    </source>
</evidence>
<feature type="transmembrane region" description="Helical" evidence="6">
    <location>
        <begin position="86"/>
        <end position="106"/>
    </location>
</feature>
<feature type="transmembrane region" description="Helical" evidence="6">
    <location>
        <begin position="247"/>
        <end position="269"/>
    </location>
</feature>
<feature type="transmembrane region" description="Helical" evidence="6">
    <location>
        <begin position="275"/>
        <end position="298"/>
    </location>
</feature>
<feature type="transmembrane region" description="Helical" evidence="6">
    <location>
        <begin position="159"/>
        <end position="180"/>
    </location>
</feature>
<feature type="transmembrane region" description="Helical" evidence="6">
    <location>
        <begin position="51"/>
        <end position="74"/>
    </location>
</feature>
<evidence type="ECO:0000256" key="3">
    <source>
        <dbReference type="ARBA" id="ARBA00022692"/>
    </source>
</evidence>
<dbReference type="Pfam" id="PF02653">
    <property type="entry name" value="BPD_transp_2"/>
    <property type="match status" value="1"/>
</dbReference>
<keyword evidence="4 6" id="KW-1133">Transmembrane helix</keyword>
<keyword evidence="8" id="KW-1185">Reference proteome</keyword>
<accession>A0ABW2QPJ9</accession>
<evidence type="ECO:0000313" key="8">
    <source>
        <dbReference type="Proteomes" id="UP001596501"/>
    </source>
</evidence>
<evidence type="ECO:0000256" key="1">
    <source>
        <dbReference type="ARBA" id="ARBA00004651"/>
    </source>
</evidence>
<feature type="transmembrane region" description="Helical" evidence="6">
    <location>
        <begin position="112"/>
        <end position="130"/>
    </location>
</feature>
<dbReference type="EMBL" id="JBHTCA010000029">
    <property type="protein sequence ID" value="MFC7411339.1"/>
    <property type="molecule type" value="Genomic_DNA"/>
</dbReference>
<feature type="transmembrane region" description="Helical" evidence="6">
    <location>
        <begin position="12"/>
        <end position="45"/>
    </location>
</feature>
<dbReference type="PANTHER" id="PTHR30482:SF17">
    <property type="entry name" value="ABC TRANSPORTER ATP-BINDING PROTEIN"/>
    <property type="match status" value="1"/>
</dbReference>
<organism evidence="7 8">
    <name type="scientific">Hydrogenophaga atypica</name>
    <dbReference type="NCBI Taxonomy" id="249409"/>
    <lineage>
        <taxon>Bacteria</taxon>
        <taxon>Pseudomonadati</taxon>
        <taxon>Pseudomonadota</taxon>
        <taxon>Betaproteobacteria</taxon>
        <taxon>Burkholderiales</taxon>
        <taxon>Comamonadaceae</taxon>
        <taxon>Hydrogenophaga</taxon>
    </lineage>
</organism>
<evidence type="ECO:0000256" key="6">
    <source>
        <dbReference type="SAM" id="Phobius"/>
    </source>
</evidence>
<dbReference type="RefSeq" id="WP_382227625.1">
    <property type="nucleotide sequence ID" value="NZ_JBHTCA010000029.1"/>
</dbReference>
<dbReference type="CDD" id="cd06581">
    <property type="entry name" value="TM_PBP1_LivM_like"/>
    <property type="match status" value="1"/>
</dbReference>
<keyword evidence="3 6" id="KW-0812">Transmembrane</keyword>
<keyword evidence="2" id="KW-1003">Cell membrane</keyword>
<gene>
    <name evidence="7" type="ORF">ACFQPB_20960</name>
</gene>
<dbReference type="InterPro" id="IPR043428">
    <property type="entry name" value="LivM-like"/>
</dbReference>
<reference evidence="8" key="1">
    <citation type="journal article" date="2019" name="Int. J. Syst. Evol. Microbiol.">
        <title>The Global Catalogue of Microorganisms (GCM) 10K type strain sequencing project: providing services to taxonomists for standard genome sequencing and annotation.</title>
        <authorList>
            <consortium name="The Broad Institute Genomics Platform"/>
            <consortium name="The Broad Institute Genome Sequencing Center for Infectious Disease"/>
            <person name="Wu L."/>
            <person name="Ma J."/>
        </authorList>
    </citation>
    <scope>NUCLEOTIDE SEQUENCE [LARGE SCALE GENOMIC DNA]</scope>
    <source>
        <strain evidence="8">CGMCC 1.12371</strain>
    </source>
</reference>
<dbReference type="PANTHER" id="PTHR30482">
    <property type="entry name" value="HIGH-AFFINITY BRANCHED-CHAIN AMINO ACID TRANSPORT SYSTEM PERMEASE"/>
    <property type="match status" value="1"/>
</dbReference>
<dbReference type="InterPro" id="IPR001851">
    <property type="entry name" value="ABC_transp_permease"/>
</dbReference>
<comment type="caution">
    <text evidence="7">The sequence shown here is derived from an EMBL/GenBank/DDBJ whole genome shotgun (WGS) entry which is preliminary data.</text>
</comment>
<evidence type="ECO:0000256" key="4">
    <source>
        <dbReference type="ARBA" id="ARBA00022989"/>
    </source>
</evidence>
<keyword evidence="5 6" id="KW-0472">Membrane</keyword>
<comment type="subcellular location">
    <subcellularLocation>
        <location evidence="1">Cell membrane</location>
        <topology evidence="1">Multi-pass membrane protein</topology>
    </subcellularLocation>
</comment>
<name>A0ABW2QPJ9_9BURK</name>
<sequence>MNTNNPSSAPGLRLGVALGFVLLALAPFVVYPLFLIKIICFALFAAAFNLLIGYAGLLSFGHAALFGGGSYLAAHALKRWGVSPEVALLIGTLFAAALGLLIGALAVRRQGIYFAMITLALSQMVYFLFLQAPFTGGEDGIQSVPQGKMFGLINLENQLTLYYTVAAIATGALFLLWRIIHSPFGNILCAIRDNEARTVSLGYRPTRYKLAVFVMSAALAGLAGSLKALSFQLASLVDVTWQMSGEVILMTLLGGLGTFFGPLVGAALVVCMQSFLSATIIPTPVIIGVTFVACVLSFRKGVFGQIKHWLKQRKRQAGAPH</sequence>